<evidence type="ECO:0000256" key="2">
    <source>
        <dbReference type="ARBA" id="ARBA00012052"/>
    </source>
</evidence>
<dbReference type="SUPFAM" id="SSF54211">
    <property type="entry name" value="Ribosomal protein S5 domain 2-like"/>
    <property type="match status" value="1"/>
</dbReference>
<keyword evidence="6" id="KW-0067">ATP-binding</keyword>
<evidence type="ECO:0000256" key="6">
    <source>
        <dbReference type="ARBA" id="ARBA00022840"/>
    </source>
</evidence>
<gene>
    <name evidence="10" type="primary">ispE_29</name>
    <name evidence="10" type="ORF">SDC9_101327</name>
</gene>
<dbReference type="GO" id="GO:0016114">
    <property type="term" value="P:terpenoid biosynthetic process"/>
    <property type="evidence" value="ECO:0007669"/>
    <property type="project" value="InterPro"/>
</dbReference>
<protein>
    <recommendedName>
        <fullName evidence="2">4-(cytidine 5'-diphospho)-2-C-methyl-D-erythritol kinase</fullName>
        <ecNumber evidence="2">2.7.1.148</ecNumber>
    </recommendedName>
    <alternativeName>
        <fullName evidence="7">4-(cytidine-5'-diphospho)-2-C-methyl-D-erythritol kinase</fullName>
    </alternativeName>
</protein>
<evidence type="ECO:0000256" key="7">
    <source>
        <dbReference type="ARBA" id="ARBA00032554"/>
    </source>
</evidence>
<dbReference type="InterPro" id="IPR020568">
    <property type="entry name" value="Ribosomal_Su5_D2-typ_SF"/>
</dbReference>
<evidence type="ECO:0000313" key="10">
    <source>
        <dbReference type="EMBL" id="MPM54549.1"/>
    </source>
</evidence>
<dbReference type="Pfam" id="PF00288">
    <property type="entry name" value="GHMP_kinases_N"/>
    <property type="match status" value="1"/>
</dbReference>
<evidence type="ECO:0000256" key="3">
    <source>
        <dbReference type="ARBA" id="ARBA00022679"/>
    </source>
</evidence>
<keyword evidence="5 10" id="KW-0418">Kinase</keyword>
<evidence type="ECO:0000256" key="4">
    <source>
        <dbReference type="ARBA" id="ARBA00022741"/>
    </source>
</evidence>
<dbReference type="Pfam" id="PF08544">
    <property type="entry name" value="GHMP_kinases_C"/>
    <property type="match status" value="1"/>
</dbReference>
<dbReference type="EC" id="2.7.1.148" evidence="2"/>
<dbReference type="GO" id="GO:0005524">
    <property type="term" value="F:ATP binding"/>
    <property type="evidence" value="ECO:0007669"/>
    <property type="project" value="UniProtKB-KW"/>
</dbReference>
<proteinExistence type="inferred from homology"/>
<name>A0A645AMY9_9ZZZZ</name>
<keyword evidence="4" id="KW-0547">Nucleotide-binding</keyword>
<dbReference type="Gene3D" id="3.30.230.10">
    <property type="match status" value="1"/>
</dbReference>
<dbReference type="Gene3D" id="3.30.70.890">
    <property type="entry name" value="GHMP kinase, C-terminal domain"/>
    <property type="match status" value="1"/>
</dbReference>
<dbReference type="InterPro" id="IPR014721">
    <property type="entry name" value="Ribsml_uS5_D2-typ_fold_subgr"/>
</dbReference>
<evidence type="ECO:0000259" key="9">
    <source>
        <dbReference type="Pfam" id="PF08544"/>
    </source>
</evidence>
<evidence type="ECO:0000256" key="1">
    <source>
        <dbReference type="ARBA" id="ARBA00009684"/>
    </source>
</evidence>
<keyword evidence="3 10" id="KW-0808">Transferase</keyword>
<organism evidence="10">
    <name type="scientific">bioreactor metagenome</name>
    <dbReference type="NCBI Taxonomy" id="1076179"/>
    <lineage>
        <taxon>unclassified sequences</taxon>
        <taxon>metagenomes</taxon>
        <taxon>ecological metagenomes</taxon>
    </lineage>
</organism>
<evidence type="ECO:0000259" key="8">
    <source>
        <dbReference type="Pfam" id="PF00288"/>
    </source>
</evidence>
<dbReference type="EMBL" id="VSSQ01014855">
    <property type="protein sequence ID" value="MPM54549.1"/>
    <property type="molecule type" value="Genomic_DNA"/>
</dbReference>
<comment type="similarity">
    <text evidence="1">Belongs to the GHMP kinase family. IspE subfamily.</text>
</comment>
<dbReference type="AlphaFoldDB" id="A0A645AMY9"/>
<accession>A0A645AMY9</accession>
<evidence type="ECO:0000256" key="5">
    <source>
        <dbReference type="ARBA" id="ARBA00022777"/>
    </source>
</evidence>
<dbReference type="PANTHER" id="PTHR43527:SF2">
    <property type="entry name" value="4-DIPHOSPHOCYTIDYL-2-C-METHYL-D-ERYTHRITOL KINASE, CHLOROPLASTIC"/>
    <property type="match status" value="1"/>
</dbReference>
<sequence length="228" mass="24207">MPQGEDNLAGRAARVFFDKIGAAPGAEITIEKRIPAQAGMAGGSADAAAVLRALRTLLCPALTDRELETMGVGIGSDVPYCIRGGTALAEGRGERLTSWPPMPPCQIVVCKPEFGLSTPELFGRVRVEKLRTHPDHEALHAALLGKDLRTMAESMVNVFEEVLTPQEAKTIGDIKTRLLFFGAAGAVMTGSGPTVFGLFDGGAAARRAFDALKTMYPQTFLTRPAPEV</sequence>
<dbReference type="GO" id="GO:0050515">
    <property type="term" value="F:4-(cytidine 5'-diphospho)-2-C-methyl-D-erythritol kinase activity"/>
    <property type="evidence" value="ECO:0007669"/>
    <property type="project" value="UniProtKB-EC"/>
</dbReference>
<dbReference type="InterPro" id="IPR004424">
    <property type="entry name" value="IspE"/>
</dbReference>
<feature type="domain" description="GHMP kinase C-terminal" evidence="9">
    <location>
        <begin position="142"/>
        <end position="217"/>
    </location>
</feature>
<dbReference type="InterPro" id="IPR036554">
    <property type="entry name" value="GHMP_kinase_C_sf"/>
</dbReference>
<dbReference type="InterPro" id="IPR006204">
    <property type="entry name" value="GHMP_kinase_N_dom"/>
</dbReference>
<dbReference type="NCBIfam" id="TIGR00154">
    <property type="entry name" value="ispE"/>
    <property type="match status" value="1"/>
</dbReference>
<dbReference type="PANTHER" id="PTHR43527">
    <property type="entry name" value="4-DIPHOSPHOCYTIDYL-2-C-METHYL-D-ERYTHRITOL KINASE, CHLOROPLASTIC"/>
    <property type="match status" value="1"/>
</dbReference>
<dbReference type="InterPro" id="IPR013750">
    <property type="entry name" value="GHMP_kinase_C_dom"/>
</dbReference>
<dbReference type="SUPFAM" id="SSF55060">
    <property type="entry name" value="GHMP Kinase, C-terminal domain"/>
    <property type="match status" value="1"/>
</dbReference>
<comment type="caution">
    <text evidence="10">The sequence shown here is derived from an EMBL/GenBank/DDBJ whole genome shotgun (WGS) entry which is preliminary data.</text>
</comment>
<reference evidence="10" key="1">
    <citation type="submission" date="2019-08" db="EMBL/GenBank/DDBJ databases">
        <authorList>
            <person name="Kucharzyk K."/>
            <person name="Murdoch R.W."/>
            <person name="Higgins S."/>
            <person name="Loffler F."/>
        </authorList>
    </citation>
    <scope>NUCLEOTIDE SEQUENCE</scope>
</reference>
<feature type="domain" description="GHMP kinase N-terminal" evidence="8">
    <location>
        <begin position="7"/>
        <end position="85"/>
    </location>
</feature>